<accession>A0A076PDY4</accession>
<dbReference type="KEGG" id="ctes:O987_04185"/>
<protein>
    <recommendedName>
        <fullName evidence="3">SUKH-3 domain containing protein</fullName>
    </recommendedName>
</protein>
<dbReference type="AlphaFoldDB" id="A0A076PDY4"/>
<proteinExistence type="predicted"/>
<dbReference type="Proteomes" id="UP000028782">
    <property type="component" value="Chromosome"/>
</dbReference>
<dbReference type="Pfam" id="PF14433">
    <property type="entry name" value="SUKH-3"/>
    <property type="match status" value="1"/>
</dbReference>
<name>A0A076PDY4_COMTE</name>
<organism evidence="1 2">
    <name type="scientific">Comamonas testosteroni TK102</name>
    <dbReference type="NCBI Taxonomy" id="1392005"/>
    <lineage>
        <taxon>Bacteria</taxon>
        <taxon>Pseudomonadati</taxon>
        <taxon>Pseudomonadota</taxon>
        <taxon>Betaproteobacteria</taxon>
        <taxon>Burkholderiales</taxon>
        <taxon>Comamonadaceae</taxon>
        <taxon>Comamonas</taxon>
    </lineage>
</organism>
<dbReference type="HOGENOM" id="CLU_1515389_0_0_4"/>
<dbReference type="InterPro" id="IPR025850">
    <property type="entry name" value="SUKH-3"/>
</dbReference>
<evidence type="ECO:0008006" key="3">
    <source>
        <dbReference type="Google" id="ProtNLM"/>
    </source>
</evidence>
<dbReference type="EMBL" id="CP006704">
    <property type="protein sequence ID" value="AIJ45004.1"/>
    <property type="molecule type" value="Genomic_DNA"/>
</dbReference>
<evidence type="ECO:0000313" key="1">
    <source>
        <dbReference type="EMBL" id="AIJ45004.1"/>
    </source>
</evidence>
<evidence type="ECO:0000313" key="2">
    <source>
        <dbReference type="Proteomes" id="UP000028782"/>
    </source>
</evidence>
<sequence length="177" mass="19389">MLNFESPVVIELLQARGWTPQREVAIPVPVQSALGRQPSLATHPAVAALQNLAGLHIGQVGKGRECASSDIEFDWLEACFTGEDADDALLSWEQRLHTRLIAVAEVHHAHGQLLMAGDGRCFSWSFVGMSFEGENIQQALEHLLLGIRSRPMLEPGQSSTQLYGTLYKAGDPEIYPC</sequence>
<dbReference type="RefSeq" id="WP_003058515.1">
    <property type="nucleotide sequence ID" value="NZ_CP006704.1"/>
</dbReference>
<reference evidence="1 2" key="1">
    <citation type="journal article" date="2014" name="Genome Announc.">
        <title>Complete Genome Sequence of Polychlorinated Biphenyl Degrader Comamonas testosteroni TK102 (NBRC 109938).</title>
        <authorList>
            <person name="Fukuda K."/>
            <person name="Hosoyama A."/>
            <person name="Tsuchikane K."/>
            <person name="Ohji S."/>
            <person name="Yamazoe A."/>
            <person name="Fujita N."/>
            <person name="Shintani M."/>
            <person name="Kimbara K."/>
        </authorList>
    </citation>
    <scope>NUCLEOTIDE SEQUENCE [LARGE SCALE GENOMIC DNA]</scope>
    <source>
        <strain evidence="1">TK102</strain>
    </source>
</reference>
<gene>
    <name evidence="1" type="ORF">O987_04185</name>
</gene>